<dbReference type="EMBL" id="GGEC01003849">
    <property type="protein sequence ID" value="MBW84332.1"/>
    <property type="molecule type" value="Transcribed_RNA"/>
</dbReference>
<evidence type="ECO:0000313" key="1">
    <source>
        <dbReference type="EMBL" id="MBW84332.1"/>
    </source>
</evidence>
<sequence length="42" mass="4810">MVIIGLRVPWSVLISMVKTVIHVIKVTLLTASRLVELHHIRH</sequence>
<reference evidence="1" key="1">
    <citation type="submission" date="2018-02" db="EMBL/GenBank/DDBJ databases">
        <title>Rhizophora mucronata_Transcriptome.</title>
        <authorList>
            <person name="Meera S.P."/>
            <person name="Sreeshan A."/>
            <person name="Augustine A."/>
        </authorList>
    </citation>
    <scope>NUCLEOTIDE SEQUENCE</scope>
    <source>
        <tissue evidence="1">Leaf</tissue>
    </source>
</reference>
<organism evidence="1">
    <name type="scientific">Rhizophora mucronata</name>
    <name type="common">Asiatic mangrove</name>
    <dbReference type="NCBI Taxonomy" id="61149"/>
    <lineage>
        <taxon>Eukaryota</taxon>
        <taxon>Viridiplantae</taxon>
        <taxon>Streptophyta</taxon>
        <taxon>Embryophyta</taxon>
        <taxon>Tracheophyta</taxon>
        <taxon>Spermatophyta</taxon>
        <taxon>Magnoliopsida</taxon>
        <taxon>eudicotyledons</taxon>
        <taxon>Gunneridae</taxon>
        <taxon>Pentapetalae</taxon>
        <taxon>rosids</taxon>
        <taxon>fabids</taxon>
        <taxon>Malpighiales</taxon>
        <taxon>Rhizophoraceae</taxon>
        <taxon>Rhizophora</taxon>
    </lineage>
</organism>
<proteinExistence type="predicted"/>
<accession>A0A2P2ISX9</accession>
<name>A0A2P2ISX9_RHIMU</name>
<dbReference type="AlphaFoldDB" id="A0A2P2ISX9"/>
<protein>
    <submittedName>
        <fullName evidence="1">Uncharacterized protein</fullName>
    </submittedName>
</protein>